<organism evidence="10 11">
    <name type="scientific">Nesidiocoris tenuis</name>
    <dbReference type="NCBI Taxonomy" id="355587"/>
    <lineage>
        <taxon>Eukaryota</taxon>
        <taxon>Metazoa</taxon>
        <taxon>Ecdysozoa</taxon>
        <taxon>Arthropoda</taxon>
        <taxon>Hexapoda</taxon>
        <taxon>Insecta</taxon>
        <taxon>Pterygota</taxon>
        <taxon>Neoptera</taxon>
        <taxon>Paraneoptera</taxon>
        <taxon>Hemiptera</taxon>
        <taxon>Heteroptera</taxon>
        <taxon>Panheteroptera</taxon>
        <taxon>Cimicomorpha</taxon>
        <taxon>Miridae</taxon>
        <taxon>Dicyphina</taxon>
        <taxon>Nesidiocoris</taxon>
    </lineage>
</organism>
<feature type="transmembrane region" description="Helical" evidence="9">
    <location>
        <begin position="932"/>
        <end position="954"/>
    </location>
</feature>
<dbReference type="Gene3D" id="1.20.1250.20">
    <property type="entry name" value="MFS general substrate transporter like domains"/>
    <property type="match status" value="1"/>
</dbReference>
<dbReference type="InterPro" id="IPR005828">
    <property type="entry name" value="MFS_sugar_transport-like"/>
</dbReference>
<feature type="transmembrane region" description="Helical" evidence="9">
    <location>
        <begin position="753"/>
        <end position="775"/>
    </location>
</feature>
<feature type="region of interest" description="Disordered" evidence="8">
    <location>
        <begin position="528"/>
        <end position="569"/>
    </location>
</feature>
<dbReference type="OrthoDB" id="2448405at2759"/>
<evidence type="ECO:0000256" key="1">
    <source>
        <dbReference type="ARBA" id="ARBA00004651"/>
    </source>
</evidence>
<evidence type="ECO:0000256" key="3">
    <source>
        <dbReference type="ARBA" id="ARBA00022475"/>
    </source>
</evidence>
<evidence type="ECO:0000256" key="8">
    <source>
        <dbReference type="SAM" id="MobiDB-lite"/>
    </source>
</evidence>
<evidence type="ECO:0000256" key="4">
    <source>
        <dbReference type="ARBA" id="ARBA00022597"/>
    </source>
</evidence>
<gene>
    <name evidence="10" type="ORF">NTEN_LOCUS22948</name>
</gene>
<evidence type="ECO:0000256" key="7">
    <source>
        <dbReference type="ARBA" id="ARBA00023136"/>
    </source>
</evidence>
<dbReference type="GO" id="GO:0005886">
    <property type="term" value="C:plasma membrane"/>
    <property type="evidence" value="ECO:0007669"/>
    <property type="project" value="UniProtKB-SubCell"/>
</dbReference>
<accession>A0A6H5HQB3</accession>
<comment type="subcellular location">
    <subcellularLocation>
        <location evidence="1">Cell membrane</location>
        <topology evidence="1">Multi-pass membrane protein</topology>
    </subcellularLocation>
</comment>
<dbReference type="AlphaFoldDB" id="A0A6H5HQB3"/>
<dbReference type="InterPro" id="IPR036259">
    <property type="entry name" value="MFS_trans_sf"/>
</dbReference>
<dbReference type="PANTHER" id="PTHR48021:SF1">
    <property type="entry name" value="GH07001P-RELATED"/>
    <property type="match status" value="1"/>
</dbReference>
<feature type="region of interest" description="Disordered" evidence="8">
    <location>
        <begin position="603"/>
        <end position="683"/>
    </location>
</feature>
<keyword evidence="3" id="KW-1003">Cell membrane</keyword>
<feature type="compositionally biased region" description="Polar residues" evidence="8">
    <location>
        <begin position="29"/>
        <end position="44"/>
    </location>
</feature>
<keyword evidence="5 9" id="KW-0812">Transmembrane</keyword>
<feature type="compositionally biased region" description="Basic and acidic residues" evidence="8">
    <location>
        <begin position="109"/>
        <end position="119"/>
    </location>
</feature>
<keyword evidence="2" id="KW-0813">Transport</keyword>
<sequence length="1078" mass="120147">DIFIDFGRAPKWNCPIPESDHSESHHTNHQLNSEDQAQHESNVNTRSPQVRLYLGWKIHVHDRCDLDHRASASEPVGAIASPDDELLAKPSIVVSTRVKPDFPPQSINDDFKKDSIQEGKDGQFGAKATSYTIIEKGKYEIKDNKFPYEIYKPSTNEYRPNMTDTVIPVKEETDDLETTTFKMTVVAVNSSSSFTSGSSETPAPFLKVTSGRNPYRGQSGQQSNPSPIFLQHPSNRRPVTVMIRRPGQQPGKPQGQHIPMMSRPPPMVQHSQSQQRPIIVKKPIIRLPQRPMVVGQAPAQHVNSNQRPMIASVMPTHPQPPQPPPMPARPMKPAYVHKFKKPIISFVTPLPDKNKYKILPSAMISQKAEESTARLPIAVNTGFNPGSLVIESGFKPIINTPVAEERVSEVEYDDEDNNEGVIKMDSLDEQKAQTEMFEPMFIPSPLDSNVKHVKKATTEPVKKVRKPFRQVVMRRPIYSNDEPLFRSEPDEDEELVLTDDKADVIPQSTNTAQATVVTYDGKEVKNYDAPALPSNHKPAETTKTNEQLSEPQTRPFEGQAPPPLPSKVTEDIPQLHLHSEDGIVASALPLEADQLKRAKLSFVNGTEDASPEKVTTDQMPLTEPERKLENAPDSESSTREDGKESLGGPRRKRDAHHEPGHDDHSNHSGHDHSMHDHSKDERKQKVNRAGILMPILVESLQMNKFQSFRRLRVTFPETMSNLNAKGQRVKPAVHTYATINLFCDRVGNTLERIASWSLGTLFQIMMCCGITYTYAVGAVASYYSMAICCAVLPVLFIIIFAFAPETPSFLLKRNRRTEAERSLQKLRGRGANVSKELHVLESELNCDDSTAKISFWDAIGRRETKLAIVITLGTMACQQLTGINIVIFYVSTIFTDAQLDWNAQLLATFVGLAQLVAALISIVLIDRTGRKILLQISAVSMAICLAVLGFFFFFKDRGVDVSLYNIVPPCAVILYVLLFGIGFGPIPWLMSGEVLSDDVKGLCTSIATSLNWGLAFVTTKFFQLIVHQIGNANTYWLLAVISVVAFCFVTFVIIETKGKSIQQVQLELSGRKRVGNVI</sequence>
<name>A0A6H5HQB3_9HEMI</name>
<feature type="region of interest" description="Disordered" evidence="8">
    <location>
        <begin position="192"/>
        <end position="233"/>
    </location>
</feature>
<dbReference type="InterPro" id="IPR050549">
    <property type="entry name" value="MFS_Trehalose_Transporter"/>
</dbReference>
<feature type="transmembrane region" description="Helical" evidence="9">
    <location>
        <begin position="866"/>
        <end position="891"/>
    </location>
</feature>
<proteinExistence type="predicted"/>
<evidence type="ECO:0008006" key="12">
    <source>
        <dbReference type="Google" id="ProtNLM"/>
    </source>
</evidence>
<dbReference type="Proteomes" id="UP000479000">
    <property type="component" value="Unassembled WGS sequence"/>
</dbReference>
<keyword evidence="11" id="KW-1185">Reference proteome</keyword>
<feature type="compositionally biased region" description="Polar residues" evidence="8">
    <location>
        <begin position="541"/>
        <end position="552"/>
    </location>
</feature>
<feature type="transmembrane region" description="Helical" evidence="9">
    <location>
        <begin position="781"/>
        <end position="803"/>
    </location>
</feature>
<evidence type="ECO:0000256" key="5">
    <source>
        <dbReference type="ARBA" id="ARBA00022692"/>
    </source>
</evidence>
<feature type="compositionally biased region" description="Basic and acidic residues" evidence="8">
    <location>
        <begin position="623"/>
        <end position="644"/>
    </location>
</feature>
<protein>
    <recommendedName>
        <fullName evidence="12">Major facilitator superfamily (MFS) profile domain-containing protein</fullName>
    </recommendedName>
</protein>
<evidence type="ECO:0000256" key="6">
    <source>
        <dbReference type="ARBA" id="ARBA00022989"/>
    </source>
</evidence>
<feature type="non-terminal residue" evidence="10">
    <location>
        <position position="1"/>
    </location>
</feature>
<feature type="region of interest" description="Disordered" evidence="8">
    <location>
        <begin position="14"/>
        <end position="44"/>
    </location>
</feature>
<keyword evidence="6 9" id="KW-1133">Transmembrane helix</keyword>
<keyword evidence="7 9" id="KW-0472">Membrane</keyword>
<feature type="compositionally biased region" description="Polar residues" evidence="8">
    <location>
        <begin position="210"/>
        <end position="226"/>
    </location>
</feature>
<dbReference type="PANTHER" id="PTHR48021">
    <property type="match status" value="1"/>
</dbReference>
<dbReference type="FunFam" id="1.20.1250.20:FF:000218">
    <property type="entry name" value="facilitated trehalose transporter Tret1"/>
    <property type="match status" value="1"/>
</dbReference>
<feature type="region of interest" description="Disordered" evidence="8">
    <location>
        <begin position="99"/>
        <end position="119"/>
    </location>
</feature>
<evidence type="ECO:0000313" key="11">
    <source>
        <dbReference type="Proteomes" id="UP000479000"/>
    </source>
</evidence>
<evidence type="ECO:0000313" key="10">
    <source>
        <dbReference type="EMBL" id="CAB0019236.1"/>
    </source>
</evidence>
<feature type="compositionally biased region" description="Basic and acidic residues" evidence="8">
    <location>
        <begin position="655"/>
        <end position="683"/>
    </location>
</feature>
<evidence type="ECO:0000256" key="9">
    <source>
        <dbReference type="SAM" id="Phobius"/>
    </source>
</evidence>
<dbReference type="Pfam" id="PF00083">
    <property type="entry name" value="Sugar_tr"/>
    <property type="match status" value="1"/>
</dbReference>
<keyword evidence="4" id="KW-0762">Sugar transport</keyword>
<reference evidence="10 11" key="1">
    <citation type="submission" date="2020-02" db="EMBL/GenBank/DDBJ databases">
        <authorList>
            <person name="Ferguson B K."/>
        </authorList>
    </citation>
    <scope>NUCLEOTIDE SEQUENCE [LARGE SCALE GENOMIC DNA]</scope>
</reference>
<dbReference type="SUPFAM" id="SSF103473">
    <property type="entry name" value="MFS general substrate transporter"/>
    <property type="match status" value="1"/>
</dbReference>
<feature type="transmembrane region" description="Helical" evidence="9">
    <location>
        <begin position="966"/>
        <end position="990"/>
    </location>
</feature>
<evidence type="ECO:0000256" key="2">
    <source>
        <dbReference type="ARBA" id="ARBA00022448"/>
    </source>
</evidence>
<dbReference type="GO" id="GO:0022857">
    <property type="term" value="F:transmembrane transporter activity"/>
    <property type="evidence" value="ECO:0007669"/>
    <property type="project" value="InterPro"/>
</dbReference>
<feature type="transmembrane region" description="Helical" evidence="9">
    <location>
        <begin position="903"/>
        <end position="925"/>
    </location>
</feature>
<feature type="transmembrane region" description="Helical" evidence="9">
    <location>
        <begin position="1034"/>
        <end position="1054"/>
    </location>
</feature>
<dbReference type="EMBL" id="CADCXU010033913">
    <property type="protein sequence ID" value="CAB0019236.1"/>
    <property type="molecule type" value="Genomic_DNA"/>
</dbReference>